<proteinExistence type="inferred from homology"/>
<dbReference type="GO" id="GO:0019843">
    <property type="term" value="F:rRNA binding"/>
    <property type="evidence" value="ECO:0007669"/>
    <property type="project" value="UniProtKB-UniRule"/>
</dbReference>
<evidence type="ECO:0000313" key="9">
    <source>
        <dbReference type="EMBL" id="OHA49494.1"/>
    </source>
</evidence>
<reference evidence="9 10" key="1">
    <citation type="journal article" date="2016" name="Nat. Commun.">
        <title>Thousands of microbial genomes shed light on interconnected biogeochemical processes in an aquifer system.</title>
        <authorList>
            <person name="Anantharaman K."/>
            <person name="Brown C.T."/>
            <person name="Hug L.A."/>
            <person name="Sharon I."/>
            <person name="Castelle C.J."/>
            <person name="Probst A.J."/>
            <person name="Thomas B.C."/>
            <person name="Singh A."/>
            <person name="Wilkins M.J."/>
            <person name="Karaoz U."/>
            <person name="Brodie E.L."/>
            <person name="Williams K.H."/>
            <person name="Hubbard S.S."/>
            <person name="Banfield J.F."/>
        </authorList>
    </citation>
    <scope>NUCLEOTIDE SEQUENCE [LARGE SCALE GENOMIC DNA]</scope>
    <source>
        <strain evidence="10">RIFCSPHIGHO2_01_FULL_58_15</strain>
    </source>
</reference>
<keyword evidence="6 8" id="KW-0694">RNA-binding</keyword>
<dbReference type="CDD" id="cd01433">
    <property type="entry name" value="Ribosomal_L16_L10e"/>
    <property type="match status" value="1"/>
</dbReference>
<dbReference type="InterPro" id="IPR036920">
    <property type="entry name" value="Ribosomal_uL16_sf"/>
</dbReference>
<evidence type="ECO:0000256" key="1">
    <source>
        <dbReference type="ARBA" id="ARBA00008931"/>
    </source>
</evidence>
<evidence type="ECO:0000256" key="8">
    <source>
        <dbReference type="RuleBase" id="RU004414"/>
    </source>
</evidence>
<evidence type="ECO:0000256" key="7">
    <source>
        <dbReference type="RuleBase" id="RU004413"/>
    </source>
</evidence>
<comment type="similarity">
    <text evidence="1 6 7">Belongs to the universal ribosomal protein uL16 family.</text>
</comment>
<dbReference type="InterPro" id="IPR016180">
    <property type="entry name" value="Ribosomal_uL16_dom"/>
</dbReference>
<dbReference type="SUPFAM" id="SSF54686">
    <property type="entry name" value="Ribosomal protein L16p/L10e"/>
    <property type="match status" value="1"/>
</dbReference>
<dbReference type="NCBIfam" id="TIGR01164">
    <property type="entry name" value="rplP_bact"/>
    <property type="match status" value="1"/>
</dbReference>
<dbReference type="Gene3D" id="3.90.1170.10">
    <property type="entry name" value="Ribosomal protein L10e/L16"/>
    <property type="match status" value="1"/>
</dbReference>
<dbReference type="InterPro" id="IPR000114">
    <property type="entry name" value="Ribosomal_uL16_bact-type"/>
</dbReference>
<dbReference type="GO" id="GO:1990904">
    <property type="term" value="C:ribonucleoprotein complex"/>
    <property type="evidence" value="ECO:0007669"/>
    <property type="project" value="UniProtKB-KW"/>
</dbReference>
<comment type="caution">
    <text evidence="9">The sequence shown here is derived from an EMBL/GenBank/DDBJ whole genome shotgun (WGS) entry which is preliminary data.</text>
</comment>
<dbReference type="GO" id="GO:0005840">
    <property type="term" value="C:ribosome"/>
    <property type="evidence" value="ECO:0007669"/>
    <property type="project" value="UniProtKB-KW"/>
</dbReference>
<keyword evidence="6 8" id="KW-0699">rRNA-binding</keyword>
<name>A0A1G2PMC6_TERXR</name>
<dbReference type="PANTHER" id="PTHR12220">
    <property type="entry name" value="50S/60S RIBOSOMAL PROTEIN L16"/>
    <property type="match status" value="1"/>
</dbReference>
<keyword evidence="3 6" id="KW-0689">Ribosomal protein</keyword>
<comment type="function">
    <text evidence="6 8">Binds 23S rRNA and is also seen to make contacts with the A and possibly P site tRNAs.</text>
</comment>
<evidence type="ECO:0000256" key="2">
    <source>
        <dbReference type="ARBA" id="ARBA00022555"/>
    </source>
</evidence>
<keyword evidence="2 6" id="KW-0820">tRNA-binding</keyword>
<gene>
    <name evidence="6" type="primary">rplP</name>
    <name evidence="9" type="ORF">A2682_00415</name>
</gene>
<organism evidence="9 10">
    <name type="scientific">Terrybacteria sp. (strain RIFCSPHIGHO2_01_FULL_58_15)</name>
    <dbReference type="NCBI Taxonomy" id="1802363"/>
    <lineage>
        <taxon>Bacteria</taxon>
        <taxon>Candidatus Terryibacteriota</taxon>
    </lineage>
</organism>
<dbReference type="FunFam" id="3.90.1170.10:FF:000001">
    <property type="entry name" value="50S ribosomal protein L16"/>
    <property type="match status" value="1"/>
</dbReference>
<evidence type="ECO:0000256" key="6">
    <source>
        <dbReference type="HAMAP-Rule" id="MF_01342"/>
    </source>
</evidence>
<dbReference type="PRINTS" id="PR00060">
    <property type="entry name" value="RIBOSOMALL16"/>
</dbReference>
<sequence length="137" mass="15532">MLFPKKVKHRKWQKGRSRAVLAKRGAQLAFGSTGIQTDEPGWLTSRQIEAARRVIVRAIRKRGKMWIRVFPDHPVTTKGNEVPMGGGKGSVDHYVAPVKPGRILFELDGVPDDVARDTFRVVGHKLPLKTRFVRREK</sequence>
<protein>
    <recommendedName>
        <fullName evidence="5 6">Large ribosomal subunit protein uL16</fullName>
    </recommendedName>
</protein>
<dbReference type="AlphaFoldDB" id="A0A1G2PMC6"/>
<dbReference type="PANTHER" id="PTHR12220:SF13">
    <property type="entry name" value="LARGE RIBOSOMAL SUBUNIT PROTEIN UL16M"/>
    <property type="match status" value="1"/>
</dbReference>
<dbReference type="EMBL" id="MHST01000009">
    <property type="protein sequence ID" value="OHA49494.1"/>
    <property type="molecule type" value="Genomic_DNA"/>
</dbReference>
<dbReference type="GO" id="GO:0003735">
    <property type="term" value="F:structural constituent of ribosome"/>
    <property type="evidence" value="ECO:0007669"/>
    <property type="project" value="InterPro"/>
</dbReference>
<keyword evidence="4 6" id="KW-0687">Ribonucleoprotein</keyword>
<evidence type="ECO:0000256" key="3">
    <source>
        <dbReference type="ARBA" id="ARBA00022980"/>
    </source>
</evidence>
<dbReference type="HAMAP" id="MF_01342">
    <property type="entry name" value="Ribosomal_uL16"/>
    <property type="match status" value="1"/>
</dbReference>
<dbReference type="Pfam" id="PF00252">
    <property type="entry name" value="Ribosomal_L16"/>
    <property type="match status" value="1"/>
</dbReference>
<dbReference type="STRING" id="1802363.A2682_00415"/>
<dbReference type="InterPro" id="IPR047873">
    <property type="entry name" value="Ribosomal_uL16"/>
</dbReference>
<dbReference type="GO" id="GO:0000049">
    <property type="term" value="F:tRNA binding"/>
    <property type="evidence" value="ECO:0007669"/>
    <property type="project" value="UniProtKB-KW"/>
</dbReference>
<dbReference type="Proteomes" id="UP000178690">
    <property type="component" value="Unassembled WGS sequence"/>
</dbReference>
<accession>A0A1G2PMC6</accession>
<comment type="subunit">
    <text evidence="6 8">Part of the 50S ribosomal subunit.</text>
</comment>
<dbReference type="PROSITE" id="PS00586">
    <property type="entry name" value="RIBOSOMAL_L16_1"/>
    <property type="match status" value="1"/>
</dbReference>
<dbReference type="GO" id="GO:0006412">
    <property type="term" value="P:translation"/>
    <property type="evidence" value="ECO:0007669"/>
    <property type="project" value="UniProtKB-UniRule"/>
</dbReference>
<dbReference type="InterPro" id="IPR020798">
    <property type="entry name" value="Ribosomal_uL16_CS"/>
</dbReference>
<evidence type="ECO:0000256" key="4">
    <source>
        <dbReference type="ARBA" id="ARBA00023274"/>
    </source>
</evidence>
<evidence type="ECO:0000313" key="10">
    <source>
        <dbReference type="Proteomes" id="UP000178690"/>
    </source>
</evidence>
<evidence type="ECO:0000256" key="5">
    <source>
        <dbReference type="ARBA" id="ARBA00035198"/>
    </source>
</evidence>